<proteinExistence type="predicted"/>
<evidence type="ECO:0000313" key="2">
    <source>
        <dbReference type="EMBL" id="KXG76030.1"/>
    </source>
</evidence>
<dbReference type="Gene3D" id="3.30.420.40">
    <property type="match status" value="1"/>
</dbReference>
<protein>
    <recommendedName>
        <fullName evidence="1">SHS2 domain-containing protein</fullName>
    </recommendedName>
</protein>
<dbReference type="PANTHER" id="PTHR32432:SF3">
    <property type="entry name" value="ETHANOLAMINE UTILIZATION PROTEIN EUTJ"/>
    <property type="match status" value="1"/>
</dbReference>
<dbReference type="RefSeq" id="WP_066353887.1">
    <property type="nucleotide sequence ID" value="NZ_LOED01000022.1"/>
</dbReference>
<dbReference type="AlphaFoldDB" id="A0A140L655"/>
<dbReference type="CDD" id="cd24049">
    <property type="entry name" value="ASKHA_NBD_PilM"/>
    <property type="match status" value="1"/>
</dbReference>
<keyword evidence="3" id="KW-1185">Reference proteome</keyword>
<dbReference type="GO" id="GO:0051301">
    <property type="term" value="P:cell division"/>
    <property type="evidence" value="ECO:0007669"/>
    <property type="project" value="InterPro"/>
</dbReference>
<comment type="caution">
    <text evidence="2">The sequence shown here is derived from an EMBL/GenBank/DDBJ whole genome shotgun (WGS) entry which is preliminary data.</text>
</comment>
<accession>A0A140L655</accession>
<dbReference type="EMBL" id="LOED01000022">
    <property type="protein sequence ID" value="KXG76030.1"/>
    <property type="molecule type" value="Genomic_DNA"/>
</dbReference>
<dbReference type="SMART" id="SM00842">
    <property type="entry name" value="FtsA"/>
    <property type="match status" value="1"/>
</dbReference>
<evidence type="ECO:0000313" key="3">
    <source>
        <dbReference type="Proteomes" id="UP000070427"/>
    </source>
</evidence>
<reference evidence="2 3" key="1">
    <citation type="submission" date="2015-12" db="EMBL/GenBank/DDBJ databases">
        <title>Draft genome sequnece of Fervidicola ferrireducens strain Y170.</title>
        <authorList>
            <person name="Patel B.K."/>
        </authorList>
    </citation>
    <scope>NUCLEOTIDE SEQUENCE [LARGE SCALE GENOMIC DNA]</scope>
    <source>
        <strain evidence="2 3">Y170</strain>
    </source>
</reference>
<evidence type="ECO:0000259" key="1">
    <source>
        <dbReference type="SMART" id="SM00842"/>
    </source>
</evidence>
<dbReference type="Pfam" id="PF11104">
    <property type="entry name" value="PilM_2"/>
    <property type="match status" value="1"/>
</dbReference>
<sequence length="297" mass="32683">MGIFGFGRKNLLGVDIGTAFIKVVAIDKGRVVAQGSAPVTENGADDFSKMASALEMALEQAKVRVTDAALAIGADKAIVRYVLLPKMPEKELRAGLKYEAARYLPVTDQDLAVDFAVLEEEVEGEPGKMRVLLAAVRRELAQKYYDLFEQVGLKLRVIDLVPLALYRLFRALDKRGNAVAVDVGENYSHVMLMDGGRLVFSRAVNIGCREMAKVAFPSGLNPAADLMQEIRRTLDFYRMQKRFEYAPEMLLILGGGAYIEEVTSYLGEELGLKSEVLKPFGLGPEYAVATGLALRER</sequence>
<dbReference type="InterPro" id="IPR005883">
    <property type="entry name" value="PilM"/>
</dbReference>
<dbReference type="PANTHER" id="PTHR32432">
    <property type="entry name" value="CELL DIVISION PROTEIN FTSA-RELATED"/>
    <property type="match status" value="1"/>
</dbReference>
<dbReference type="Gene3D" id="3.30.1490.300">
    <property type="match status" value="1"/>
</dbReference>
<dbReference type="InParanoid" id="A0A140L655"/>
<dbReference type="InterPro" id="IPR050696">
    <property type="entry name" value="FtsA/MreB"/>
</dbReference>
<dbReference type="Proteomes" id="UP000070427">
    <property type="component" value="Unassembled WGS sequence"/>
</dbReference>
<dbReference type="InterPro" id="IPR003494">
    <property type="entry name" value="SHS2_FtsA"/>
</dbReference>
<feature type="domain" description="SHS2" evidence="1">
    <location>
        <begin position="11"/>
        <end position="169"/>
    </location>
</feature>
<organism evidence="2 3">
    <name type="scientific">Fervidicola ferrireducens</name>
    <dbReference type="NCBI Taxonomy" id="520764"/>
    <lineage>
        <taxon>Bacteria</taxon>
        <taxon>Bacillati</taxon>
        <taxon>Bacillota</taxon>
        <taxon>Clostridia</taxon>
        <taxon>Thermosediminibacterales</taxon>
        <taxon>Thermosediminibacteraceae</taxon>
        <taxon>Fervidicola</taxon>
    </lineage>
</organism>
<dbReference type="InterPro" id="IPR043129">
    <property type="entry name" value="ATPase_NBD"/>
</dbReference>
<dbReference type="SUPFAM" id="SSF53067">
    <property type="entry name" value="Actin-like ATPase domain"/>
    <property type="match status" value="2"/>
</dbReference>
<name>A0A140L655_9FIRM</name>
<gene>
    <name evidence="2" type="ORF">AN618_17020</name>
</gene>
<dbReference type="STRING" id="520764.AN618_17020"/>